<keyword evidence="1" id="KW-0614">Plasmid</keyword>
<name>A0A7Z2JKZ3_9BURK</name>
<dbReference type="EMBL" id="CP046917">
    <property type="protein sequence ID" value="QGZ66995.1"/>
    <property type="molecule type" value="Genomic_DNA"/>
</dbReference>
<accession>A0A7Z2JKZ3</accession>
<dbReference type="KEGG" id="pacs:FAZ98_34745"/>
<evidence type="ECO:0000313" key="2">
    <source>
        <dbReference type="Proteomes" id="UP000433577"/>
    </source>
</evidence>
<dbReference type="CDD" id="cd04868">
    <property type="entry name" value="ACT_AK-like"/>
    <property type="match status" value="1"/>
</dbReference>
<dbReference type="RefSeq" id="WP_158958877.1">
    <property type="nucleotide sequence ID" value="NZ_CP046917.1"/>
</dbReference>
<keyword evidence="2" id="KW-1185">Reference proteome</keyword>
<sequence>MKTTACATPADQADLDTGYRLQFPGCPASTVTVADVQRWLDQLPPLYRNPLESTSSEAIAAWLFSRSLRLVEQGLQSLDNRNWLAARELCAAADTLLKPENTHATVQDTRYGCAPKPPRERAARLFATLAQARIGLLAMSDGFSRTGVSIALDDAELLARDVLDNPIPDDVRAALDRMCTPLDESVLKGATATADAHSMQVIRAHILGGENEAMTGGRRG</sequence>
<dbReference type="OrthoDB" id="9919059at2"/>
<gene>
    <name evidence="1" type="ORF">FAZ98_34745</name>
</gene>
<organism evidence="1 2">
    <name type="scientific">Paraburkholderia acidisoli</name>
    <dbReference type="NCBI Taxonomy" id="2571748"/>
    <lineage>
        <taxon>Bacteria</taxon>
        <taxon>Pseudomonadati</taxon>
        <taxon>Pseudomonadota</taxon>
        <taxon>Betaproteobacteria</taxon>
        <taxon>Burkholderiales</taxon>
        <taxon>Burkholderiaceae</taxon>
        <taxon>Paraburkholderia</taxon>
    </lineage>
</organism>
<geneLocation type="plasmid" evidence="1 2">
    <name>p1</name>
</geneLocation>
<dbReference type="AlphaFoldDB" id="A0A7Z2JKZ3"/>
<dbReference type="Proteomes" id="UP000433577">
    <property type="component" value="Plasmid p1"/>
</dbReference>
<evidence type="ECO:0000313" key="1">
    <source>
        <dbReference type="EMBL" id="QGZ66995.1"/>
    </source>
</evidence>
<reference evidence="1 2" key="1">
    <citation type="submission" date="2019-12" db="EMBL/GenBank/DDBJ databases">
        <title>Paraburkholderia acidiphila 7Q-K02 sp. nov and Paraburkholderia acidisoli DHF22 sp. nov., two strains isolated from forest soil.</title>
        <authorList>
            <person name="Gao Z."/>
            <person name="Qiu L."/>
        </authorList>
    </citation>
    <scope>NUCLEOTIDE SEQUENCE [LARGE SCALE GENOMIC DNA]</scope>
    <source>
        <strain evidence="1 2">DHF22</strain>
        <plasmid evidence="1 2">p1</plasmid>
    </source>
</reference>
<protein>
    <submittedName>
        <fullName evidence="1">Uncharacterized protein</fullName>
    </submittedName>
</protein>
<proteinExistence type="predicted"/>